<dbReference type="Proteomes" id="UP000220669">
    <property type="component" value="Unassembled WGS sequence"/>
</dbReference>
<protein>
    <recommendedName>
        <fullName evidence="1">Transposase IS204/IS1001/IS1096/IS1165 DDE domain-containing protein</fullName>
    </recommendedName>
</protein>
<accession>A0AB36SCK6</accession>
<organism evidence="2 3">
    <name type="scientific">Enterococcus durans</name>
    <dbReference type="NCBI Taxonomy" id="53345"/>
    <lineage>
        <taxon>Bacteria</taxon>
        <taxon>Bacillati</taxon>
        <taxon>Bacillota</taxon>
        <taxon>Bacilli</taxon>
        <taxon>Lactobacillales</taxon>
        <taxon>Enterococcaceae</taxon>
        <taxon>Enterococcus</taxon>
    </lineage>
</organism>
<dbReference type="EMBL" id="PDEB01000004">
    <property type="protein sequence ID" value="PEH46413.1"/>
    <property type="molecule type" value="Genomic_DNA"/>
</dbReference>
<sequence>MNKYKQGIQNAFETKYNNGALEETNNKIKVIKRVAYGYRNFFNFRARIYIMQGLIFTTKISPVKQSV</sequence>
<evidence type="ECO:0000313" key="3">
    <source>
        <dbReference type="Proteomes" id="UP000220669"/>
    </source>
</evidence>
<dbReference type="InterPro" id="IPR047951">
    <property type="entry name" value="Transpos_ISL3"/>
</dbReference>
<evidence type="ECO:0000313" key="2">
    <source>
        <dbReference type="EMBL" id="PEH46413.1"/>
    </source>
</evidence>
<dbReference type="PANTHER" id="PTHR33498:SF1">
    <property type="entry name" value="TRANSPOSASE FOR INSERTION SEQUENCE ELEMENT IS1557"/>
    <property type="match status" value="1"/>
</dbReference>
<dbReference type="InterPro" id="IPR002560">
    <property type="entry name" value="Transposase_DDE"/>
</dbReference>
<comment type="caution">
    <text evidence="2">The sequence shown here is derived from an EMBL/GenBank/DDBJ whole genome shotgun (WGS) entry which is preliminary data.</text>
</comment>
<reference evidence="2 3" key="1">
    <citation type="submission" date="2017-09" db="EMBL/GenBank/DDBJ databases">
        <title>FDA dAtabase for Regulatory Grade micrObial Sequences (FDA-ARGOS): Supporting development and validation of Infectious Disease Dx tests.</title>
        <authorList>
            <person name="Minogue T."/>
            <person name="Wolcott M."/>
            <person name="Wasieloski L."/>
            <person name="Aguilar W."/>
            <person name="Moore D."/>
            <person name="Tallon L.J."/>
            <person name="Sadzewicz L."/>
            <person name="Ott S."/>
            <person name="Zhao X."/>
            <person name="Nagaraj S."/>
            <person name="Vavikolanu K."/>
            <person name="Aluvathingal J."/>
            <person name="Nadendla S."/>
            <person name="Sichtig H."/>
        </authorList>
    </citation>
    <scope>NUCLEOTIDE SEQUENCE [LARGE SCALE GENOMIC DNA]</scope>
    <source>
        <strain evidence="2 3">FDAARGOS_396</strain>
    </source>
</reference>
<gene>
    <name evidence="2" type="ORF">CRM96_16200</name>
</gene>
<feature type="domain" description="Transposase IS204/IS1001/IS1096/IS1165 DDE" evidence="1">
    <location>
        <begin position="1"/>
        <end position="48"/>
    </location>
</feature>
<proteinExistence type="predicted"/>
<name>A0AB36SCK6_9ENTE</name>
<dbReference type="PANTHER" id="PTHR33498">
    <property type="entry name" value="TRANSPOSASE FOR INSERTION SEQUENCE ELEMENT IS1557"/>
    <property type="match status" value="1"/>
</dbReference>
<dbReference type="AlphaFoldDB" id="A0AB36SCK6"/>
<dbReference type="Pfam" id="PF01610">
    <property type="entry name" value="DDE_Tnp_ISL3"/>
    <property type="match status" value="1"/>
</dbReference>
<evidence type="ECO:0000259" key="1">
    <source>
        <dbReference type="Pfam" id="PF01610"/>
    </source>
</evidence>